<keyword evidence="2 5" id="KW-0812">Transmembrane</keyword>
<dbReference type="OrthoDB" id="296386at2759"/>
<feature type="transmembrane region" description="Helical" evidence="5">
    <location>
        <begin position="142"/>
        <end position="168"/>
    </location>
</feature>
<dbReference type="Proteomes" id="UP000013776">
    <property type="component" value="Unassembled WGS sequence"/>
</dbReference>
<dbReference type="eggNOG" id="KOG2513">
    <property type="taxonomic scope" value="Eukaryota"/>
</dbReference>
<dbReference type="InterPro" id="IPR007632">
    <property type="entry name" value="Anoctamin"/>
</dbReference>
<feature type="domain" description="Anoctamin transmembrane" evidence="6">
    <location>
        <begin position="58"/>
        <end position="109"/>
    </location>
</feature>
<dbReference type="STRING" id="1097556.R4XEU6"/>
<dbReference type="VEuPathDB" id="FungiDB:TAPDE_003140"/>
<comment type="subcellular location">
    <subcellularLocation>
        <location evidence="1">Membrane</location>
        <topology evidence="1">Multi-pass membrane protein</topology>
    </subcellularLocation>
</comment>
<evidence type="ECO:0000256" key="2">
    <source>
        <dbReference type="ARBA" id="ARBA00022692"/>
    </source>
</evidence>
<dbReference type="PANTHER" id="PTHR12308:SF73">
    <property type="entry name" value="ANOCTAMIN"/>
    <property type="match status" value="1"/>
</dbReference>
<dbReference type="InterPro" id="IPR049452">
    <property type="entry name" value="Anoctamin_TM"/>
</dbReference>
<feature type="transmembrane region" description="Helical" evidence="5">
    <location>
        <begin position="180"/>
        <end position="201"/>
    </location>
</feature>
<name>R4XEU6_TAPDE</name>
<accession>R4XEU6</accession>
<evidence type="ECO:0000256" key="1">
    <source>
        <dbReference type="ARBA" id="ARBA00004141"/>
    </source>
</evidence>
<feature type="domain" description="Anoctamin transmembrane" evidence="6">
    <location>
        <begin position="110"/>
        <end position="299"/>
    </location>
</feature>
<proteinExistence type="predicted"/>
<comment type="caution">
    <text evidence="7">The sequence shown here is derived from an EMBL/GenBank/DDBJ whole genome shotgun (WGS) entry which is preliminary data.</text>
</comment>
<keyword evidence="4 5" id="KW-0472">Membrane</keyword>
<dbReference type="GO" id="GO:0032541">
    <property type="term" value="C:cortical endoplasmic reticulum"/>
    <property type="evidence" value="ECO:0007669"/>
    <property type="project" value="TreeGrafter"/>
</dbReference>
<dbReference type="PANTHER" id="PTHR12308">
    <property type="entry name" value="ANOCTAMIN"/>
    <property type="match status" value="1"/>
</dbReference>
<gene>
    <name evidence="7" type="ORF">TAPDE_003140</name>
</gene>
<dbReference type="GO" id="GO:0005254">
    <property type="term" value="F:chloride channel activity"/>
    <property type="evidence" value="ECO:0007669"/>
    <property type="project" value="TreeGrafter"/>
</dbReference>
<reference evidence="7 8" key="1">
    <citation type="journal article" date="2013" name="MBio">
        <title>Genome sequencing of the plant pathogen Taphrina deformans, the causal agent of peach leaf curl.</title>
        <authorList>
            <person name="Cisse O.H."/>
            <person name="Almeida J.M.G.C.F."/>
            <person name="Fonseca A."/>
            <person name="Kumar A.A."/>
            <person name="Salojaervi J."/>
            <person name="Overmyer K."/>
            <person name="Hauser P.M."/>
            <person name="Pagni M."/>
        </authorList>
    </citation>
    <scope>NUCLEOTIDE SEQUENCE [LARGE SCALE GENOMIC DNA]</scope>
    <source>
        <strain evidence="8">PYCC 5710 / ATCC 11124 / CBS 356.35 / IMI 108563 / JCM 9778 / NBRC 8474</strain>
    </source>
</reference>
<dbReference type="AlphaFoldDB" id="R4XEU6"/>
<evidence type="ECO:0000256" key="4">
    <source>
        <dbReference type="ARBA" id="ARBA00023136"/>
    </source>
</evidence>
<organism evidence="7 8">
    <name type="scientific">Taphrina deformans (strain PYCC 5710 / ATCC 11124 / CBS 356.35 / IMI 108563 / JCM 9778 / NBRC 8474)</name>
    <name type="common">Peach leaf curl fungus</name>
    <name type="synonym">Lalaria deformans</name>
    <dbReference type="NCBI Taxonomy" id="1097556"/>
    <lineage>
        <taxon>Eukaryota</taxon>
        <taxon>Fungi</taxon>
        <taxon>Dikarya</taxon>
        <taxon>Ascomycota</taxon>
        <taxon>Taphrinomycotina</taxon>
        <taxon>Taphrinomycetes</taxon>
        <taxon>Taphrinales</taxon>
        <taxon>Taphrinaceae</taxon>
        <taxon>Taphrina</taxon>
    </lineage>
</organism>
<evidence type="ECO:0000313" key="7">
    <source>
        <dbReference type="EMBL" id="CCG83001.1"/>
    </source>
</evidence>
<dbReference type="GO" id="GO:0016020">
    <property type="term" value="C:membrane"/>
    <property type="evidence" value="ECO:0007669"/>
    <property type="project" value="UniProtKB-SubCell"/>
</dbReference>
<keyword evidence="3 5" id="KW-1133">Transmembrane helix</keyword>
<evidence type="ECO:0000256" key="5">
    <source>
        <dbReference type="SAM" id="Phobius"/>
    </source>
</evidence>
<feature type="transmembrane region" description="Helical" evidence="5">
    <location>
        <begin position="228"/>
        <end position="247"/>
    </location>
</feature>
<feature type="transmembrane region" description="Helical" evidence="5">
    <location>
        <begin position="65"/>
        <end position="93"/>
    </location>
</feature>
<keyword evidence="8" id="KW-1185">Reference proteome</keyword>
<dbReference type="Pfam" id="PF04547">
    <property type="entry name" value="Anoctamin"/>
    <property type="match status" value="2"/>
</dbReference>
<evidence type="ECO:0000256" key="3">
    <source>
        <dbReference type="ARBA" id="ARBA00022989"/>
    </source>
</evidence>
<protein>
    <recommendedName>
        <fullName evidence="6">Anoctamin transmembrane domain-containing protein</fullName>
    </recommendedName>
</protein>
<evidence type="ECO:0000313" key="8">
    <source>
        <dbReference type="Proteomes" id="UP000013776"/>
    </source>
</evidence>
<dbReference type="EMBL" id="CAHR02000117">
    <property type="protein sequence ID" value="CCG83001.1"/>
    <property type="molecule type" value="Genomic_DNA"/>
</dbReference>
<evidence type="ECO:0000259" key="6">
    <source>
        <dbReference type="Pfam" id="PF04547"/>
    </source>
</evidence>
<sequence>MILTSPVHEGGVGITPKIGEWHQVESIFPLHNSEFDQAWLKRWATKWTIDDNELDHLCEHFGTRVALYFAFLQFYLISLAIPATMGLLAFFFLPEYSLLYSLGISIWATRRAAFVGSKTSKDPVTGQAVPVFNPMSRLSREVLTIPFGILAGAILAVVLTAIFSVEVFIGEVYDGPLKSILTFTPTILFSVLVGPFSNLYMKAAHKLTIYENHETDAKFNAAITRKSFLLNFMTSYTALFLTLYVYLPFGHAVVPKLDVFGLTSSYAAYGVKAKPFVLDSSRIRNQLFYFAVTAQVVNLQTRDKSLRPNSYCTIDTKN</sequence>